<accession>A0A0E9NQH0</accession>
<dbReference type="PANTHER" id="PTHR47842:SF1">
    <property type="entry name" value="DUF676 DOMAIN-CONTAINING PROTEIN"/>
    <property type="match status" value="1"/>
</dbReference>
<keyword evidence="3" id="KW-1185">Reference proteome</keyword>
<gene>
    <name evidence="2" type="ORF">G7K_6130-t1</name>
</gene>
<evidence type="ECO:0000256" key="1">
    <source>
        <dbReference type="SAM" id="MobiDB-lite"/>
    </source>
</evidence>
<reference evidence="2 3" key="1">
    <citation type="journal article" date="2011" name="J. Gen. Appl. Microbiol.">
        <title>Draft genome sequencing of the enigmatic yeast Saitoella complicata.</title>
        <authorList>
            <person name="Nishida H."/>
            <person name="Hamamoto M."/>
            <person name="Sugiyama J."/>
        </authorList>
    </citation>
    <scope>NUCLEOTIDE SEQUENCE [LARGE SCALE GENOMIC DNA]</scope>
    <source>
        <strain evidence="2 3">NRRL Y-17804</strain>
    </source>
</reference>
<dbReference type="SUPFAM" id="SSF53474">
    <property type="entry name" value="alpha/beta-Hydrolases"/>
    <property type="match status" value="1"/>
</dbReference>
<protein>
    <recommendedName>
        <fullName evidence="4">DUF676 domain-containing protein</fullName>
    </recommendedName>
</protein>
<sequence>MPGKKTLLLVFIHGFKGGDDTFGTFPETLQKDLTDSIPHLETEIAVYPKYETRGDLPTAVTKFTSWLEEQVIDIESGYHRSNPTGDPNVAVLIFGHSMGGILGADAILHGLKDLEEGVKWPHVKGLLAFDTPYVGVHPTVFAGQGQAVYDNAQKIYQVASGLFGSKETPSFKQAAVKATASSANKGGGWGRWGLLAGGALAAAGAVAAGTAAYQNKDVLQKTGLDALGWVQSHLAFVSVLFESKSLQSRVHDLIHLSYSHNIGWAQWYTELQNNKTFCLMPDGGAIMERYLPARNEGAKDEVDAHCSMFLSERNEGEVQEGGGHWATDDHSNQGYHTNPVAIDPSISSIRVHRAWMRRSHELPQLGSTAGSSATKNAYLRCHATRMDINSLQSNVCCNSIIDRALLGSGPLSVRRVGSELNAPGSPTSVHKFASISRDRPARA</sequence>
<evidence type="ECO:0000313" key="3">
    <source>
        <dbReference type="Proteomes" id="UP000033140"/>
    </source>
</evidence>
<organism evidence="2 3">
    <name type="scientific">Saitoella complicata (strain BCRC 22490 / CBS 7301 / JCM 7358 / NBRC 10748 / NRRL Y-17804)</name>
    <dbReference type="NCBI Taxonomy" id="698492"/>
    <lineage>
        <taxon>Eukaryota</taxon>
        <taxon>Fungi</taxon>
        <taxon>Dikarya</taxon>
        <taxon>Ascomycota</taxon>
        <taxon>Taphrinomycotina</taxon>
        <taxon>Taphrinomycotina incertae sedis</taxon>
        <taxon>Saitoella</taxon>
    </lineage>
</organism>
<dbReference type="Gene3D" id="3.40.50.1820">
    <property type="entry name" value="alpha/beta hydrolase"/>
    <property type="match status" value="1"/>
</dbReference>
<evidence type="ECO:0000313" key="2">
    <source>
        <dbReference type="EMBL" id="GAO52043.1"/>
    </source>
</evidence>
<dbReference type="STRING" id="698492.A0A0E9NQH0"/>
<dbReference type="EMBL" id="BACD03000058">
    <property type="protein sequence ID" value="GAO52043.1"/>
    <property type="molecule type" value="Genomic_DNA"/>
</dbReference>
<dbReference type="Proteomes" id="UP000033140">
    <property type="component" value="Unassembled WGS sequence"/>
</dbReference>
<dbReference type="AlphaFoldDB" id="A0A0E9NQH0"/>
<reference evidence="2 3" key="3">
    <citation type="journal article" date="2015" name="Genome Announc.">
        <title>Draft Genome Sequence of the Archiascomycetous Yeast Saitoella complicata.</title>
        <authorList>
            <person name="Yamauchi K."/>
            <person name="Kondo S."/>
            <person name="Hamamoto M."/>
            <person name="Takahashi Y."/>
            <person name="Ogura Y."/>
            <person name="Hayashi T."/>
            <person name="Nishida H."/>
        </authorList>
    </citation>
    <scope>NUCLEOTIDE SEQUENCE [LARGE SCALE GENOMIC DNA]</scope>
    <source>
        <strain evidence="2 3">NRRL Y-17804</strain>
    </source>
</reference>
<dbReference type="InterPro" id="IPR029058">
    <property type="entry name" value="AB_hydrolase_fold"/>
</dbReference>
<dbReference type="PANTHER" id="PTHR47842">
    <property type="entry name" value="EXPRESSED PROTEIN"/>
    <property type="match status" value="1"/>
</dbReference>
<feature type="region of interest" description="Disordered" evidence="1">
    <location>
        <begin position="419"/>
        <end position="443"/>
    </location>
</feature>
<comment type="caution">
    <text evidence="2">The sequence shown here is derived from an EMBL/GenBank/DDBJ whole genome shotgun (WGS) entry which is preliminary data.</text>
</comment>
<name>A0A0E9NQH0_SAICN</name>
<dbReference type="OMA" id="ISAHINM"/>
<reference evidence="2 3" key="2">
    <citation type="journal article" date="2014" name="J. Gen. Appl. Microbiol.">
        <title>The early diverging ascomycetous budding yeast Saitoella complicata has three histone deacetylases belonging to the Clr6, Hos2, and Rpd3 lineages.</title>
        <authorList>
            <person name="Nishida H."/>
            <person name="Matsumoto T."/>
            <person name="Kondo S."/>
            <person name="Hamamoto M."/>
            <person name="Yoshikawa H."/>
        </authorList>
    </citation>
    <scope>NUCLEOTIDE SEQUENCE [LARGE SCALE GENOMIC DNA]</scope>
    <source>
        <strain evidence="2 3">NRRL Y-17804</strain>
    </source>
</reference>
<proteinExistence type="predicted"/>
<evidence type="ECO:0008006" key="4">
    <source>
        <dbReference type="Google" id="ProtNLM"/>
    </source>
</evidence>